<dbReference type="GO" id="GO:0000166">
    <property type="term" value="F:nucleotide binding"/>
    <property type="evidence" value="ECO:0007669"/>
    <property type="project" value="InterPro"/>
</dbReference>
<accession>A0A1K0G539</accession>
<gene>
    <name evidence="3" type="ORF">BG844_20740</name>
</gene>
<feature type="domain" description="Gfo/Idh/MocA-like oxidoreductase N-terminal" evidence="1">
    <location>
        <begin position="2"/>
        <end position="119"/>
    </location>
</feature>
<protein>
    <submittedName>
        <fullName evidence="3">Oxidoreductase</fullName>
    </submittedName>
</protein>
<keyword evidence="4" id="KW-1185">Reference proteome</keyword>
<dbReference type="Gene3D" id="3.30.360.10">
    <property type="entry name" value="Dihydrodipicolinate Reductase, domain 2"/>
    <property type="match status" value="1"/>
</dbReference>
<dbReference type="PANTHER" id="PTHR43249:SF1">
    <property type="entry name" value="D-GLUCOSIDE 3-DEHYDROGENASE"/>
    <property type="match status" value="1"/>
</dbReference>
<reference evidence="3 4" key="1">
    <citation type="submission" date="2016-09" db="EMBL/GenBank/DDBJ databases">
        <title>Couchioplanes caeruleus draft genome sequence.</title>
        <authorList>
            <person name="Sheehan J."/>
            <person name="Caffrey P."/>
        </authorList>
    </citation>
    <scope>NUCLEOTIDE SEQUENCE [LARGE SCALE GENOMIC DNA]</scope>
    <source>
        <strain evidence="3 4">DSM 43634</strain>
    </source>
</reference>
<comment type="caution">
    <text evidence="3">The sequence shown here is derived from an EMBL/GenBank/DDBJ whole genome shotgun (WGS) entry which is preliminary data.</text>
</comment>
<name>A0A1K0G539_9ACTN</name>
<proteinExistence type="predicted"/>
<dbReference type="EMBL" id="MEIA01000221">
    <property type="protein sequence ID" value="OJF12394.1"/>
    <property type="molecule type" value="Genomic_DNA"/>
</dbReference>
<dbReference type="Pfam" id="PF22725">
    <property type="entry name" value="GFO_IDH_MocA_C3"/>
    <property type="match status" value="1"/>
</dbReference>
<dbReference type="AlphaFoldDB" id="A0A1K0G539"/>
<dbReference type="InterPro" id="IPR036291">
    <property type="entry name" value="NAD(P)-bd_dom_sf"/>
</dbReference>
<evidence type="ECO:0000259" key="1">
    <source>
        <dbReference type="Pfam" id="PF01408"/>
    </source>
</evidence>
<dbReference type="SUPFAM" id="SSF55347">
    <property type="entry name" value="Glyceraldehyde-3-phosphate dehydrogenase-like, C-terminal domain"/>
    <property type="match status" value="1"/>
</dbReference>
<dbReference type="Proteomes" id="UP000182486">
    <property type="component" value="Unassembled WGS sequence"/>
</dbReference>
<organism evidence="3 4">
    <name type="scientific">Couchioplanes caeruleus subsp. caeruleus</name>
    <dbReference type="NCBI Taxonomy" id="56427"/>
    <lineage>
        <taxon>Bacteria</taxon>
        <taxon>Bacillati</taxon>
        <taxon>Actinomycetota</taxon>
        <taxon>Actinomycetes</taxon>
        <taxon>Micromonosporales</taxon>
        <taxon>Micromonosporaceae</taxon>
        <taxon>Couchioplanes</taxon>
    </lineage>
</organism>
<evidence type="ECO:0000313" key="4">
    <source>
        <dbReference type="Proteomes" id="UP000182486"/>
    </source>
</evidence>
<feature type="domain" description="GFO/IDH/MocA-like oxidoreductase" evidence="2">
    <location>
        <begin position="131"/>
        <end position="253"/>
    </location>
</feature>
<evidence type="ECO:0000313" key="3">
    <source>
        <dbReference type="EMBL" id="OJF12394.1"/>
    </source>
</evidence>
<dbReference type="Pfam" id="PF01408">
    <property type="entry name" value="GFO_IDH_MocA"/>
    <property type="match status" value="1"/>
</dbReference>
<dbReference type="SUPFAM" id="SSF51735">
    <property type="entry name" value="NAD(P)-binding Rossmann-fold domains"/>
    <property type="match status" value="1"/>
</dbReference>
<dbReference type="Gene3D" id="3.40.50.720">
    <property type="entry name" value="NAD(P)-binding Rossmann-like Domain"/>
    <property type="match status" value="1"/>
</dbReference>
<dbReference type="InterPro" id="IPR052515">
    <property type="entry name" value="Gfo/Idh/MocA_Oxidoreductase"/>
</dbReference>
<evidence type="ECO:0000259" key="2">
    <source>
        <dbReference type="Pfam" id="PF22725"/>
    </source>
</evidence>
<sequence>MLRFAVIGCGNIGALHARLIAEATGRAALVAVLGRTPARAGPLARRYGCDWSTDLADLLARDDVDAVSVCTPSGTHGTIALAALERGKHVLVEKPIDIDVATADRLIAASRRHDRRLGVVSQHRFDPATRVVAEALRAGRLGVPTAVQVEVPLWRSPQYYATGGWRGTRAMDGGGALMNQGVHLVDLMLALCGPAVEVDARTARRVHEGIEVEDVVAATIHFASGALGTLLATTAAYPGLTTRLAVYGSRGSAVIDNDRLAYFHAAAEGDDVGGFGAYGAANQAAAVLPADPEWEADRDPYGMPLRPHRDQIADFCDAVALGRAPHVDGAEGRRALALVRAVYAAAETGRPVRIEPA</sequence>
<dbReference type="InterPro" id="IPR000683">
    <property type="entry name" value="Gfo/Idh/MocA-like_OxRdtase_N"/>
</dbReference>
<dbReference type="InterPro" id="IPR055170">
    <property type="entry name" value="GFO_IDH_MocA-like_dom"/>
</dbReference>
<dbReference type="PANTHER" id="PTHR43249">
    <property type="entry name" value="UDP-N-ACETYL-2-AMINO-2-DEOXY-D-GLUCURONATE OXIDASE"/>
    <property type="match status" value="1"/>
</dbReference>
<dbReference type="RefSeq" id="WP_071807000.1">
    <property type="nucleotide sequence ID" value="NZ_MEIA01000221.1"/>
</dbReference>